<keyword evidence="3" id="KW-1185">Reference proteome</keyword>
<organism evidence="2 3">
    <name type="scientific">Hyphococcus aureus</name>
    <dbReference type="NCBI Taxonomy" id="2666033"/>
    <lineage>
        <taxon>Bacteria</taxon>
        <taxon>Pseudomonadati</taxon>
        <taxon>Pseudomonadota</taxon>
        <taxon>Alphaproteobacteria</taxon>
        <taxon>Parvularculales</taxon>
        <taxon>Parvularculaceae</taxon>
        <taxon>Hyphococcus</taxon>
    </lineage>
</organism>
<sequence>MTGMKGAKVLKLFFWLALILLPAQMAHAQSIRDGISFYTLEDVRTGTVEKCPLIPGEIGMKIYHQKNGTPPLSEAEYRTLAGDAEFFALQGDHQFYSRKTNGIVPMMEAYVILLGYDLTDPTIYQNPDFMAKLQSFTPDKMPGDIPVLCGDGEIERTTAIREARERAEREAARAEYEKNCKLCKLPGGHYLEAIYAGDFKTQDKLAKNYLYQVAVMGGGDAMAIGVLINSLGGQGNNFTYLEDVIGYYMLATSRKWNGNPKCYPSGAHKVTFTTTYPDQVYETVGGVYLGRDEGYTNTTAYSVAPVLKAACDKICNKNGGILLTARLAQGSSEKMAALEVYKGVDQMLAQHSCESEVVKQFENNLAALWDEEKSQPASVRRNTISGYFD</sequence>
<evidence type="ECO:0000313" key="2">
    <source>
        <dbReference type="EMBL" id="MFC6035166.1"/>
    </source>
</evidence>
<evidence type="ECO:0000313" key="3">
    <source>
        <dbReference type="Proteomes" id="UP001596116"/>
    </source>
</evidence>
<dbReference type="RefSeq" id="WP_379879505.1">
    <property type="nucleotide sequence ID" value="NZ_JBHPON010000001.1"/>
</dbReference>
<evidence type="ECO:0000256" key="1">
    <source>
        <dbReference type="SAM" id="SignalP"/>
    </source>
</evidence>
<feature type="signal peptide" evidence="1">
    <location>
        <begin position="1"/>
        <end position="28"/>
    </location>
</feature>
<dbReference type="EMBL" id="JBHPON010000001">
    <property type="protein sequence ID" value="MFC6035166.1"/>
    <property type="molecule type" value="Genomic_DNA"/>
</dbReference>
<feature type="chain" id="PRO_5046753567" evidence="1">
    <location>
        <begin position="29"/>
        <end position="389"/>
    </location>
</feature>
<keyword evidence="1" id="KW-0732">Signal</keyword>
<dbReference type="Proteomes" id="UP001596116">
    <property type="component" value="Unassembled WGS sequence"/>
</dbReference>
<reference evidence="2 3" key="1">
    <citation type="submission" date="2024-09" db="EMBL/GenBank/DDBJ databases">
        <authorList>
            <person name="Zhang Z.-H."/>
        </authorList>
    </citation>
    <scope>NUCLEOTIDE SEQUENCE [LARGE SCALE GENOMIC DNA]</scope>
    <source>
        <strain evidence="2 3">HHTR114</strain>
    </source>
</reference>
<protein>
    <submittedName>
        <fullName evidence="2">Uncharacterized protein</fullName>
    </submittedName>
</protein>
<proteinExistence type="predicted"/>
<name>A0ABW1KWY8_9PROT</name>
<accession>A0ABW1KWY8</accession>
<gene>
    <name evidence="2" type="ORF">ACFMB1_06390</name>
</gene>
<comment type="caution">
    <text evidence="2">The sequence shown here is derived from an EMBL/GenBank/DDBJ whole genome shotgun (WGS) entry which is preliminary data.</text>
</comment>